<evidence type="ECO:0000313" key="1">
    <source>
        <dbReference type="EMBL" id="AGF93049.1"/>
    </source>
</evidence>
<proteinExistence type="predicted"/>
<protein>
    <submittedName>
        <fullName evidence="1">Uncharacterized protein</fullName>
    </submittedName>
</protein>
<sequence length="404" mass="48097">MSDEEELQKYMDKYWTKPSVFGSVEPFCLKFAMDPTYGGYNISKSAYQNRPDIFNLEWLSKETGIDEEEVEERIQRMIDKHLIMLVQNPNTYAMGWAIYYWLVDLKDNATEDQKQEVLDHIQNEDCTCSAMVGEGDFDFYGGNHIGNLDFLRNVIIKPIEEYPQVKDVYITPVARYLREEKVAQWRAPEGTTRKFYISDEEKEKLAEVQDYMDEKDVKIFCALNEKRPVEDMFDFDVMEEISGIDGSELKDSLKEYVEEKPLMIPLVCLNWRKLGLTKRYFVIRMYRMLPTEQKFAVADNLSEYPEWETLWQFTQSPYDFVCSAYNELTDVDELRDKLMDIEGIEEIREFDVYRATRRWTCRLDEENDFWEECVMTTDVGIDSVNELEKKMFTEREFDLEDWGE</sequence>
<dbReference type="AlphaFoldDB" id="M1PVA1"/>
<gene>
    <name evidence="1" type="ORF">FLSS-8_0019</name>
</gene>
<organism evidence="1">
    <name type="scientific">uncultured organism</name>
    <dbReference type="NCBI Taxonomy" id="155900"/>
    <lineage>
        <taxon>unclassified sequences</taxon>
        <taxon>environmental samples</taxon>
    </lineage>
</organism>
<reference evidence="1" key="1">
    <citation type="journal article" date="2013" name="Syst. Appl. Microbiol.">
        <title>New insights into the archaeal diversity of a hypersaline microbial mat obtained by a metagenomic approach.</title>
        <authorList>
            <person name="Lopez-Lopez A."/>
            <person name="Richter M."/>
            <person name="Pena A."/>
            <person name="Tamames J."/>
            <person name="Rossello-Mora R."/>
        </authorList>
    </citation>
    <scope>NUCLEOTIDE SEQUENCE</scope>
</reference>
<name>M1PVA1_9ZZZZ</name>
<dbReference type="EMBL" id="JX684080">
    <property type="protein sequence ID" value="AGF93049.1"/>
    <property type="molecule type" value="Genomic_DNA"/>
</dbReference>
<accession>M1PVA1</accession>